<dbReference type="InterPro" id="IPR013822">
    <property type="entry name" value="Signal_recog_particl_SRP54_hlx"/>
</dbReference>
<dbReference type="NCBIfam" id="TIGR01425">
    <property type="entry name" value="SRP54_euk"/>
    <property type="match status" value="1"/>
</dbReference>
<dbReference type="GO" id="GO:0005525">
    <property type="term" value="F:GTP binding"/>
    <property type="evidence" value="ECO:0007669"/>
    <property type="project" value="UniProtKB-UniRule"/>
</dbReference>
<comment type="subcellular location">
    <subcellularLocation>
        <location evidence="2 13">Cytoplasm</location>
    </subcellularLocation>
    <subcellularLocation>
        <location evidence="1 13">Endoplasmic reticulum</location>
    </subcellularLocation>
</comment>
<evidence type="ECO:0000256" key="12">
    <source>
        <dbReference type="ARBA" id="ARBA00048157"/>
    </source>
</evidence>
<evidence type="ECO:0000256" key="11">
    <source>
        <dbReference type="ARBA" id="ARBA00023274"/>
    </source>
</evidence>
<dbReference type="InterPro" id="IPR022941">
    <property type="entry name" value="SRP54"/>
</dbReference>
<dbReference type="FunFam" id="3.40.50.300:FF:000022">
    <property type="entry name" value="Signal recognition particle 54 kDa subunit"/>
    <property type="match status" value="1"/>
</dbReference>
<dbReference type="Pfam" id="PF02978">
    <property type="entry name" value="SRP_SPB"/>
    <property type="match status" value="1"/>
</dbReference>
<dbReference type="PANTHER" id="PTHR11564">
    <property type="entry name" value="SIGNAL RECOGNITION PARTICLE 54K PROTEIN SRP54"/>
    <property type="match status" value="1"/>
</dbReference>
<name>A0A6A5WFS2_9PLEO</name>
<evidence type="ECO:0000313" key="15">
    <source>
        <dbReference type="EMBL" id="KAF1996476.1"/>
    </source>
</evidence>
<evidence type="ECO:0000256" key="3">
    <source>
        <dbReference type="ARBA" id="ARBA00005450"/>
    </source>
</evidence>
<evidence type="ECO:0000256" key="5">
    <source>
        <dbReference type="ARBA" id="ARBA00022741"/>
    </source>
</evidence>
<evidence type="ECO:0000313" key="16">
    <source>
        <dbReference type="Proteomes" id="UP000799779"/>
    </source>
</evidence>
<dbReference type="InterPro" id="IPR003593">
    <property type="entry name" value="AAA+_ATPase"/>
</dbReference>
<comment type="subunit">
    <text evidence="13">Fungal signal recognition particle consists of a 7S RNA molecule (scR1) and at least six protein subunits: srp72, srp68, srp54, sec65, srp21 and srp14.</text>
</comment>
<dbReference type="GO" id="GO:0005786">
    <property type="term" value="C:signal recognition particle, endoplasmic reticulum targeting"/>
    <property type="evidence" value="ECO:0007669"/>
    <property type="project" value="UniProtKB-UniRule"/>
</dbReference>
<accession>A0A6A5WFS2</accession>
<dbReference type="OrthoDB" id="10250817at2759"/>
<evidence type="ECO:0000256" key="6">
    <source>
        <dbReference type="ARBA" id="ARBA00022801"/>
    </source>
</evidence>
<dbReference type="GO" id="GO:0005783">
    <property type="term" value="C:endoplasmic reticulum"/>
    <property type="evidence" value="ECO:0007669"/>
    <property type="project" value="UniProtKB-SubCell"/>
</dbReference>
<dbReference type="InterPro" id="IPR036891">
    <property type="entry name" value="Signal_recog_part_SRP54_M_sf"/>
</dbReference>
<dbReference type="PROSITE" id="PS00300">
    <property type="entry name" value="SRP54"/>
    <property type="match status" value="1"/>
</dbReference>
<gene>
    <name evidence="15" type="ORF">P154DRAFT_498616</name>
</gene>
<evidence type="ECO:0000256" key="2">
    <source>
        <dbReference type="ARBA" id="ARBA00004496"/>
    </source>
</evidence>
<evidence type="ECO:0000256" key="13">
    <source>
        <dbReference type="RuleBase" id="RU364034"/>
    </source>
</evidence>
<dbReference type="SMART" id="SM00382">
    <property type="entry name" value="AAA"/>
    <property type="match status" value="1"/>
</dbReference>
<proteinExistence type="inferred from homology"/>
<dbReference type="SUPFAM" id="SSF47446">
    <property type="entry name" value="Signal peptide-binding domain"/>
    <property type="match status" value="1"/>
</dbReference>
<dbReference type="EMBL" id="ML977625">
    <property type="protein sequence ID" value="KAF1996476.1"/>
    <property type="molecule type" value="Genomic_DNA"/>
</dbReference>
<dbReference type="Pfam" id="PF00448">
    <property type="entry name" value="SRP54"/>
    <property type="match status" value="1"/>
</dbReference>
<dbReference type="InterPro" id="IPR004125">
    <property type="entry name" value="Signal_recog_particle_SRP54_M"/>
</dbReference>
<evidence type="ECO:0000256" key="10">
    <source>
        <dbReference type="ARBA" id="ARBA00023135"/>
    </source>
</evidence>
<dbReference type="HAMAP" id="MF_00306">
    <property type="entry name" value="SRP54"/>
    <property type="match status" value="1"/>
</dbReference>
<dbReference type="FunFam" id="1.20.120.140:FF:000001">
    <property type="entry name" value="Signal recognition particle GTPase"/>
    <property type="match status" value="1"/>
</dbReference>
<dbReference type="GO" id="GO:0003924">
    <property type="term" value="F:GTPase activity"/>
    <property type="evidence" value="ECO:0007669"/>
    <property type="project" value="UniProtKB-UniRule"/>
</dbReference>
<keyword evidence="6" id="KW-0378">Hydrolase</keyword>
<keyword evidence="11 13" id="KW-0687">Ribonucleoprotein</keyword>
<comment type="domain">
    <text evidence="13">The NG domain, also named G domain, is a special guanosine triphosphatase (GTPase) domain, which binds GTP and forms a guanosine 5'-triphosphate (GTP)-dependent complex with a homologous NG domain in the SRP receptor subunit srp101. The two NG domains undergo cooperative rearrangements upon their assembly, which culminate in the reciprocal activation of the GTPase activity of one another. SRP receptor compaction upon binding with cargo-loaded SRP and GTPase rearrangement drive SRP-mediated cotranslational protein translocation into the ER.</text>
</comment>
<dbReference type="AlphaFoldDB" id="A0A6A5WFS2"/>
<keyword evidence="16" id="KW-1185">Reference proteome</keyword>
<dbReference type="SUPFAM" id="SSF52540">
    <property type="entry name" value="P-loop containing nucleoside triphosphate hydrolases"/>
    <property type="match status" value="1"/>
</dbReference>
<sequence>MVLQDLGRRINSAVSDLTRSQNLDEKAFDAMVKEISNALVASDVNFKLVKNLTSSIKRSVDFKNLQPGVNKKRIIQKVVFDELVKLVDPHAEPFKPRKNKSNVIMFVGLQGSGKTTTCTKLARWYAARGFKACLVCADTFRAGAFDQLKQNATKAKIPYYGSHTQTDPVIVAKEGVDKFKKERFEIIIVDTSGRHSQEQDLFDEMVQIQDAVQPDQTIMVLDATIGQQAEAQSRAFKEAADFGAIIITKTDGAAAGGGAISAVAATHTPIVFIGTGEHQLDLERFAPQPFVSKLLGMGDVAGLVEHVQSLKLDQKDTMKHIAQGQFSIKDLRDQLSNIMKMGPLSKMAGMIPGLSNMMGGMDDEEGGMKLKRMIYICDSMTEKELESDGKMFVDQPTRMTRVALGSGTSVREVEELLTQHRMMAGMAKKMKGGMANMQKAQGAMGGGNKQQQMAAMQKRMQSMGGANGMGGGGMPDIGAMMKMLGGGGGGGMPDMSALAGMGGMGGMDMANMMKMMGGGMPPGGGAPPGGSGRGRR</sequence>
<dbReference type="Gene3D" id="1.10.260.30">
    <property type="entry name" value="Signal recognition particle, SRP54 subunit, M-domain"/>
    <property type="match status" value="1"/>
</dbReference>
<evidence type="ECO:0000256" key="9">
    <source>
        <dbReference type="ARBA" id="ARBA00023134"/>
    </source>
</evidence>
<dbReference type="SMART" id="SM00962">
    <property type="entry name" value="SRP54"/>
    <property type="match status" value="1"/>
</dbReference>
<dbReference type="InterPro" id="IPR006325">
    <property type="entry name" value="SRP54_euk"/>
</dbReference>
<evidence type="ECO:0000256" key="1">
    <source>
        <dbReference type="ARBA" id="ARBA00004240"/>
    </source>
</evidence>
<keyword evidence="10 13" id="KW-0733">Signal recognition particle</keyword>
<organism evidence="15 16">
    <name type="scientific">Amniculicola lignicola CBS 123094</name>
    <dbReference type="NCBI Taxonomy" id="1392246"/>
    <lineage>
        <taxon>Eukaryota</taxon>
        <taxon>Fungi</taxon>
        <taxon>Dikarya</taxon>
        <taxon>Ascomycota</taxon>
        <taxon>Pezizomycotina</taxon>
        <taxon>Dothideomycetes</taxon>
        <taxon>Pleosporomycetidae</taxon>
        <taxon>Pleosporales</taxon>
        <taxon>Amniculicolaceae</taxon>
        <taxon>Amniculicola</taxon>
    </lineage>
</organism>
<dbReference type="SMART" id="SM00963">
    <property type="entry name" value="SRP54_N"/>
    <property type="match status" value="1"/>
</dbReference>
<dbReference type="FunFam" id="1.10.260.30:FF:000003">
    <property type="entry name" value="Signal recognition particle 54 kDa protein"/>
    <property type="match status" value="1"/>
</dbReference>
<evidence type="ECO:0000256" key="8">
    <source>
        <dbReference type="ARBA" id="ARBA00022884"/>
    </source>
</evidence>
<keyword evidence="4 13" id="KW-0963">Cytoplasm</keyword>
<dbReference type="GO" id="GO:0005829">
    <property type="term" value="C:cytosol"/>
    <property type="evidence" value="ECO:0007669"/>
    <property type="project" value="TreeGrafter"/>
</dbReference>
<dbReference type="GO" id="GO:0008312">
    <property type="term" value="F:7S RNA binding"/>
    <property type="evidence" value="ECO:0007669"/>
    <property type="project" value="UniProtKB-UniRule"/>
</dbReference>
<keyword evidence="9 13" id="KW-0342">GTP-binding</keyword>
<comment type="function">
    <text evidence="13">Signal-recognition-particle (SRP) assembly has a crucial role in targeting secretory proteins to the rough endoplasmic reticulum (ER) membrane. SRP is required for the cotranslational protein translocation for ER import and preferentially recognizes strongly hydrophobic signal sequences. It is involved in targeting the nascent chain-ribosome (RNC) complex to the ER and is proposed to participate in the arrest of nascent chain elongation during membrane targeting. SRP54 binds to the signal sequence of presecretory protein when they emerge from the ribosomes. SRP54 interacts with the scR1 RNA and mediates the association of the resulting SRP-RNC complex with the signal recognition particle receptor (SR) via its alpha subunit SRP101. Both, SRP54 and SRP101, are locked in their GTP bound forms in the SRP-RNC-SR complex, which dissociates upon transferring the signal sequence to the protein-conducting channel (translocon). After signal sequence transfer, SRP54 and SRP101 act as reciprocal GTPase-activating proteins (GAPs), thereby resolving their association.</text>
</comment>
<reference evidence="15" key="1">
    <citation type="journal article" date="2020" name="Stud. Mycol.">
        <title>101 Dothideomycetes genomes: a test case for predicting lifestyles and emergence of pathogens.</title>
        <authorList>
            <person name="Haridas S."/>
            <person name="Albert R."/>
            <person name="Binder M."/>
            <person name="Bloem J."/>
            <person name="Labutti K."/>
            <person name="Salamov A."/>
            <person name="Andreopoulos B."/>
            <person name="Baker S."/>
            <person name="Barry K."/>
            <person name="Bills G."/>
            <person name="Bluhm B."/>
            <person name="Cannon C."/>
            <person name="Castanera R."/>
            <person name="Culley D."/>
            <person name="Daum C."/>
            <person name="Ezra D."/>
            <person name="Gonzalez J."/>
            <person name="Henrissat B."/>
            <person name="Kuo A."/>
            <person name="Liang C."/>
            <person name="Lipzen A."/>
            <person name="Lutzoni F."/>
            <person name="Magnuson J."/>
            <person name="Mondo S."/>
            <person name="Nolan M."/>
            <person name="Ohm R."/>
            <person name="Pangilinan J."/>
            <person name="Park H.-J."/>
            <person name="Ramirez L."/>
            <person name="Alfaro M."/>
            <person name="Sun H."/>
            <person name="Tritt A."/>
            <person name="Yoshinaga Y."/>
            <person name="Zwiers L.-H."/>
            <person name="Turgeon B."/>
            <person name="Goodwin S."/>
            <person name="Spatafora J."/>
            <person name="Crous P."/>
            <person name="Grigoriev I."/>
        </authorList>
    </citation>
    <scope>NUCLEOTIDE SEQUENCE</scope>
    <source>
        <strain evidence="15">CBS 123094</strain>
    </source>
</reference>
<comment type="domain">
    <text evidence="13">The M domain binds the 7SL RNA and the signal sequence of presecretory proteins.</text>
</comment>
<keyword evidence="8 13" id="KW-0694">RNA-binding</keyword>
<dbReference type="InterPro" id="IPR027417">
    <property type="entry name" value="P-loop_NTPase"/>
</dbReference>
<dbReference type="InterPro" id="IPR000897">
    <property type="entry name" value="SRP54_GTPase_dom"/>
</dbReference>
<dbReference type="Proteomes" id="UP000799779">
    <property type="component" value="Unassembled WGS sequence"/>
</dbReference>
<protein>
    <recommendedName>
        <fullName evidence="13">Signal recognition particle 54 kDa protein</fullName>
    </recommendedName>
</protein>
<dbReference type="PANTHER" id="PTHR11564:SF5">
    <property type="entry name" value="SIGNAL RECOGNITION PARTICLE SUBUNIT SRP54"/>
    <property type="match status" value="1"/>
</dbReference>
<comment type="catalytic activity">
    <reaction evidence="12">
        <text>GTP + H2O = GDP + phosphate + H(+)</text>
        <dbReference type="Rhea" id="RHEA:19669"/>
        <dbReference type="ChEBI" id="CHEBI:15377"/>
        <dbReference type="ChEBI" id="CHEBI:15378"/>
        <dbReference type="ChEBI" id="CHEBI:37565"/>
        <dbReference type="ChEBI" id="CHEBI:43474"/>
        <dbReference type="ChEBI" id="CHEBI:58189"/>
        <dbReference type="EC" id="3.6.5.4"/>
    </reaction>
    <physiologicalReaction direction="left-to-right" evidence="12">
        <dbReference type="Rhea" id="RHEA:19670"/>
    </physiologicalReaction>
</comment>
<dbReference type="Gene3D" id="3.40.50.300">
    <property type="entry name" value="P-loop containing nucleotide triphosphate hydrolases"/>
    <property type="match status" value="1"/>
</dbReference>
<dbReference type="CDD" id="cd17875">
    <property type="entry name" value="SRP54_G"/>
    <property type="match status" value="1"/>
</dbReference>
<dbReference type="GO" id="GO:0006616">
    <property type="term" value="P:SRP-dependent cotranslational protein targeting to membrane, translocation"/>
    <property type="evidence" value="ECO:0007669"/>
    <property type="project" value="TreeGrafter"/>
</dbReference>
<dbReference type="Gene3D" id="1.20.120.140">
    <property type="entry name" value="Signal recognition particle SRP54, nucleotide-binding domain"/>
    <property type="match status" value="1"/>
</dbReference>
<keyword evidence="5 13" id="KW-0547">Nucleotide-binding</keyword>
<evidence type="ECO:0000256" key="7">
    <source>
        <dbReference type="ARBA" id="ARBA00022824"/>
    </source>
</evidence>
<keyword evidence="7 13" id="KW-0256">Endoplasmic reticulum</keyword>
<feature type="domain" description="SRP54-type proteins GTP-binding" evidence="14">
    <location>
        <begin position="269"/>
        <end position="282"/>
    </location>
</feature>
<dbReference type="GO" id="GO:0030942">
    <property type="term" value="F:endoplasmic reticulum signal peptide binding"/>
    <property type="evidence" value="ECO:0007669"/>
    <property type="project" value="TreeGrafter"/>
</dbReference>
<comment type="similarity">
    <text evidence="3 13">Belongs to the GTP-binding SRP family. SRP54 subfamily.</text>
</comment>
<evidence type="ECO:0000259" key="14">
    <source>
        <dbReference type="PROSITE" id="PS00300"/>
    </source>
</evidence>
<dbReference type="InterPro" id="IPR042101">
    <property type="entry name" value="SRP54_N_sf"/>
</dbReference>
<evidence type="ECO:0000256" key="4">
    <source>
        <dbReference type="ARBA" id="ARBA00022490"/>
    </source>
</evidence>
<dbReference type="Pfam" id="PF02881">
    <property type="entry name" value="SRP54_N"/>
    <property type="match status" value="1"/>
</dbReference>